<dbReference type="Gene3D" id="3.40.718.10">
    <property type="entry name" value="Isopropylmalate Dehydrogenase"/>
    <property type="match status" value="1"/>
</dbReference>
<dbReference type="NCBIfam" id="TIGR00557">
    <property type="entry name" value="pdxA"/>
    <property type="match status" value="1"/>
</dbReference>
<gene>
    <name evidence="7" type="primary">pdxA</name>
    <name evidence="7" type="ORF">DWW02_18625</name>
</gene>
<dbReference type="Proteomes" id="UP000284543">
    <property type="component" value="Unassembled WGS sequence"/>
</dbReference>
<dbReference type="PANTHER" id="PTHR30004">
    <property type="entry name" value="4-HYDROXYTHREONINE-4-PHOSPHATE DEHYDROGENASE"/>
    <property type="match status" value="1"/>
</dbReference>
<keyword evidence="6" id="KW-0520">NAD</keyword>
<accession>A0A412Z278</accession>
<keyword evidence="5 7" id="KW-0560">Oxidoreductase</keyword>
<evidence type="ECO:0000256" key="2">
    <source>
        <dbReference type="ARBA" id="ARBA00009464"/>
    </source>
</evidence>
<evidence type="ECO:0000256" key="5">
    <source>
        <dbReference type="ARBA" id="ARBA00023002"/>
    </source>
</evidence>
<comment type="cofactor">
    <cofactor evidence="1">
        <name>a divalent metal cation</name>
        <dbReference type="ChEBI" id="CHEBI:60240"/>
    </cofactor>
</comment>
<dbReference type="GO" id="GO:0046872">
    <property type="term" value="F:metal ion binding"/>
    <property type="evidence" value="ECO:0007669"/>
    <property type="project" value="UniProtKB-KW"/>
</dbReference>
<dbReference type="EMBL" id="QRZM01000008">
    <property type="protein sequence ID" value="RGV74014.1"/>
    <property type="molecule type" value="Genomic_DNA"/>
</dbReference>
<evidence type="ECO:0000256" key="4">
    <source>
        <dbReference type="ARBA" id="ARBA00022723"/>
    </source>
</evidence>
<organism evidence="7 8">
    <name type="scientific">Enterocloster bolteae</name>
    <dbReference type="NCBI Taxonomy" id="208479"/>
    <lineage>
        <taxon>Bacteria</taxon>
        <taxon>Bacillati</taxon>
        <taxon>Bacillota</taxon>
        <taxon>Clostridia</taxon>
        <taxon>Lachnospirales</taxon>
        <taxon>Lachnospiraceae</taxon>
        <taxon>Enterocloster</taxon>
    </lineage>
</organism>
<comment type="subunit">
    <text evidence="3">Homodimer.</text>
</comment>
<evidence type="ECO:0000313" key="8">
    <source>
        <dbReference type="Proteomes" id="UP000284543"/>
    </source>
</evidence>
<dbReference type="SUPFAM" id="SSF53659">
    <property type="entry name" value="Isocitrate/Isopropylmalate dehydrogenase-like"/>
    <property type="match status" value="1"/>
</dbReference>
<protein>
    <submittedName>
        <fullName evidence="7">4-hydroxythreonine-4-phosphate dehydrogenase PdxA</fullName>
        <ecNumber evidence="7">1.1.1.262</ecNumber>
    </submittedName>
</protein>
<evidence type="ECO:0000313" key="7">
    <source>
        <dbReference type="EMBL" id="RGV74014.1"/>
    </source>
</evidence>
<dbReference type="PANTHER" id="PTHR30004:SF6">
    <property type="entry name" value="D-THREONATE 4-PHOSPHATE DEHYDROGENASE"/>
    <property type="match status" value="1"/>
</dbReference>
<dbReference type="EC" id="1.1.1.262" evidence="7"/>
<evidence type="ECO:0000256" key="1">
    <source>
        <dbReference type="ARBA" id="ARBA00001968"/>
    </source>
</evidence>
<dbReference type="Pfam" id="PF04166">
    <property type="entry name" value="PdxA"/>
    <property type="match status" value="1"/>
</dbReference>
<dbReference type="AlphaFoldDB" id="A0A412Z278"/>
<keyword evidence="4" id="KW-0479">Metal-binding</keyword>
<evidence type="ECO:0000256" key="3">
    <source>
        <dbReference type="ARBA" id="ARBA00011738"/>
    </source>
</evidence>
<comment type="similarity">
    <text evidence="2">Belongs to the PdxA family. PdxA2 subfamily.</text>
</comment>
<dbReference type="GO" id="GO:0050570">
    <property type="term" value="F:4-hydroxythreonine-4-phosphate dehydrogenase activity"/>
    <property type="evidence" value="ECO:0007669"/>
    <property type="project" value="UniProtKB-EC"/>
</dbReference>
<comment type="caution">
    <text evidence="7">The sequence shown here is derived from an EMBL/GenBank/DDBJ whole genome shotgun (WGS) entry which is preliminary data.</text>
</comment>
<dbReference type="InterPro" id="IPR005255">
    <property type="entry name" value="PdxA_fam"/>
</dbReference>
<proteinExistence type="inferred from homology"/>
<dbReference type="GO" id="GO:0051287">
    <property type="term" value="F:NAD binding"/>
    <property type="evidence" value="ECO:0007669"/>
    <property type="project" value="InterPro"/>
</dbReference>
<reference evidence="7 8" key="1">
    <citation type="submission" date="2018-08" db="EMBL/GenBank/DDBJ databases">
        <title>A genome reference for cultivated species of the human gut microbiota.</title>
        <authorList>
            <person name="Zou Y."/>
            <person name="Xue W."/>
            <person name="Luo G."/>
        </authorList>
    </citation>
    <scope>NUCLEOTIDE SEQUENCE [LARGE SCALE GENOMIC DNA]</scope>
    <source>
        <strain evidence="7 8">AF14-18</strain>
    </source>
</reference>
<name>A0A412Z278_9FIRM</name>
<dbReference type="RefSeq" id="WP_118019123.1">
    <property type="nucleotide sequence ID" value="NZ_CAUHGS010000008.1"/>
</dbReference>
<evidence type="ECO:0000256" key="6">
    <source>
        <dbReference type="ARBA" id="ARBA00023027"/>
    </source>
</evidence>
<sequence length="349" mass="38285">MKEKYKPIVGITIGDPAGIGPEIILKALGEKHIYDECRPLVIGCVNVLERAKAVLPQCSLEFNRIESVSDACFRFGSIDVLETGHYDISKLVWGKEQADAGQIAMDSIRTSIELGLEGEIDAVTTAPINKVAIKMVGVKQAGHTEIYMDGTKAPYVLTMFDCFKMRVFHLSRHISLMNAIRYATKEHVLNDICRIDKELKRLGMETPYIAVAGINPHSGEGGLFGDEEMKEIIPAIEEARKRGINAIGPVPPDTLFSRGKNGEFDAILAMYHDQGHMPCKTLDLERTVSVTLGLPFLRCSVDHGTAFDIAGKGIATNVSMTAAIDSTVKYAKALHDAKQDENMENHDAK</sequence>